<organism evidence="4 5">
    <name type="scientific">Cordyceps militaris</name>
    <name type="common">Caterpillar fungus</name>
    <name type="synonym">Clavaria militaris</name>
    <dbReference type="NCBI Taxonomy" id="73501"/>
    <lineage>
        <taxon>Eukaryota</taxon>
        <taxon>Fungi</taxon>
        <taxon>Dikarya</taxon>
        <taxon>Ascomycota</taxon>
        <taxon>Pezizomycotina</taxon>
        <taxon>Sordariomycetes</taxon>
        <taxon>Hypocreomycetidae</taxon>
        <taxon>Hypocreales</taxon>
        <taxon>Cordycipitaceae</taxon>
        <taxon>Cordyceps</taxon>
    </lineage>
</organism>
<dbReference type="PROSITE" id="PS00194">
    <property type="entry name" value="THIOREDOXIN_1"/>
    <property type="match status" value="1"/>
</dbReference>
<gene>
    <name evidence="4" type="ORF">A9K55_007201</name>
</gene>
<dbReference type="InterPro" id="IPR017937">
    <property type="entry name" value="Thioredoxin_CS"/>
</dbReference>
<dbReference type="Proteomes" id="UP000323067">
    <property type="component" value="Chromosome vii"/>
</dbReference>
<dbReference type="VEuPathDB" id="FungiDB:A9K55_007201"/>
<dbReference type="PRINTS" id="PR00421">
    <property type="entry name" value="THIOREDOXIN"/>
</dbReference>
<proteinExistence type="inferred from homology"/>
<dbReference type="Gene3D" id="3.40.30.10">
    <property type="entry name" value="Glutaredoxin"/>
    <property type="match status" value="1"/>
</dbReference>
<evidence type="ECO:0000313" key="4">
    <source>
        <dbReference type="EMBL" id="ATY61518.1"/>
    </source>
</evidence>
<reference evidence="4 5" key="1">
    <citation type="journal article" date="2017" name="BMC Genomics">
        <title>Chromosome level assembly and secondary metabolite potential of the parasitic fungus Cordyceps militaris.</title>
        <authorList>
            <person name="Kramer G.J."/>
            <person name="Nodwell J.R."/>
        </authorList>
    </citation>
    <scope>NUCLEOTIDE SEQUENCE [LARGE SCALE GENOMIC DNA]</scope>
    <source>
        <strain evidence="4 5">ATCC 34164</strain>
    </source>
</reference>
<dbReference type="AlphaFoldDB" id="A0A2H4SEH9"/>
<dbReference type="PANTHER" id="PTHR46115">
    <property type="entry name" value="THIOREDOXIN-LIKE PROTEIN 1"/>
    <property type="match status" value="1"/>
</dbReference>
<evidence type="ECO:0000256" key="1">
    <source>
        <dbReference type="ARBA" id="ARBA00008987"/>
    </source>
</evidence>
<dbReference type="EMBL" id="CP023324">
    <property type="protein sequence ID" value="ATY61518.1"/>
    <property type="molecule type" value="Genomic_DNA"/>
</dbReference>
<comment type="similarity">
    <text evidence="1">Belongs to the thioredoxin family.</text>
</comment>
<dbReference type="SUPFAM" id="SSF52833">
    <property type="entry name" value="Thioredoxin-like"/>
    <property type="match status" value="1"/>
</dbReference>
<dbReference type="Pfam" id="PF00085">
    <property type="entry name" value="Thioredoxin"/>
    <property type="match status" value="1"/>
</dbReference>
<evidence type="ECO:0000256" key="2">
    <source>
        <dbReference type="ARBA" id="ARBA00023157"/>
    </source>
</evidence>
<name>A0A2H4SEH9_CORMI</name>
<evidence type="ECO:0000313" key="5">
    <source>
        <dbReference type="Proteomes" id="UP000323067"/>
    </source>
</evidence>
<dbReference type="PROSITE" id="PS51352">
    <property type="entry name" value="THIOREDOXIN_2"/>
    <property type="match status" value="1"/>
</dbReference>
<accession>A0A2H4SEH9</accession>
<keyword evidence="2" id="KW-1015">Disulfide bond</keyword>
<dbReference type="CDD" id="cd02947">
    <property type="entry name" value="TRX_family"/>
    <property type="match status" value="1"/>
</dbReference>
<dbReference type="InterPro" id="IPR036249">
    <property type="entry name" value="Thioredoxin-like_sf"/>
</dbReference>
<protein>
    <submittedName>
        <fullName evidence="4">Thioredoxin I</fullName>
    </submittedName>
</protein>
<dbReference type="InterPro" id="IPR013766">
    <property type="entry name" value="Thioredoxin_domain"/>
</dbReference>
<sequence>MAAPPPQQVASLAQLEQVFAANTYVVVDFFATWCPPCKAIAPEYEKLAKGHGIPGHFAFVKVNVEEAADAAQKYKVTAMPTFLFFKDGKQVMVHGQLQILGGDGKARTALTAAATKIGGLAAARKAEAEEAAT</sequence>
<evidence type="ECO:0000259" key="3">
    <source>
        <dbReference type="PROSITE" id="PS51352"/>
    </source>
</evidence>
<dbReference type="VEuPathDB" id="FungiDB:CCM_07812"/>
<feature type="domain" description="Thioredoxin" evidence="3">
    <location>
        <begin position="1"/>
        <end position="118"/>
    </location>
</feature>
<dbReference type="OrthoDB" id="19690at2759"/>